<reference evidence="2 3" key="1">
    <citation type="submission" date="2024-06" db="EMBL/GenBank/DDBJ databases">
        <title>The Natural Products Discovery Center: Release of the First 8490 Sequenced Strains for Exploring Actinobacteria Biosynthetic Diversity.</title>
        <authorList>
            <person name="Kalkreuter E."/>
            <person name="Kautsar S.A."/>
            <person name="Yang D."/>
            <person name="Bader C.D."/>
            <person name="Teijaro C.N."/>
            <person name="Fluegel L."/>
            <person name="Davis C.M."/>
            <person name="Simpson J.R."/>
            <person name="Lauterbach L."/>
            <person name="Steele A.D."/>
            <person name="Gui C."/>
            <person name="Meng S."/>
            <person name="Li G."/>
            <person name="Viehrig K."/>
            <person name="Ye F."/>
            <person name="Su P."/>
            <person name="Kiefer A.F."/>
            <person name="Nichols A."/>
            <person name="Cepeda A.J."/>
            <person name="Yan W."/>
            <person name="Fan B."/>
            <person name="Jiang Y."/>
            <person name="Adhikari A."/>
            <person name="Zheng C.-J."/>
            <person name="Schuster L."/>
            <person name="Cowan T.M."/>
            <person name="Smanski M.J."/>
            <person name="Chevrette M.G."/>
            <person name="De Carvalho L.P.S."/>
            <person name="Shen B."/>
        </authorList>
    </citation>
    <scope>NUCLEOTIDE SEQUENCE [LARGE SCALE GENOMIC DNA]</scope>
    <source>
        <strain evidence="2 3">NPDC000632</strain>
    </source>
</reference>
<feature type="transmembrane region" description="Helical" evidence="1">
    <location>
        <begin position="57"/>
        <end position="78"/>
    </location>
</feature>
<organism evidence="2 3">
    <name type="scientific">Streptomyces flaveolus</name>
    <dbReference type="NCBI Taxonomy" id="67297"/>
    <lineage>
        <taxon>Bacteria</taxon>
        <taxon>Bacillati</taxon>
        <taxon>Actinomycetota</taxon>
        <taxon>Actinomycetes</taxon>
        <taxon>Kitasatosporales</taxon>
        <taxon>Streptomycetaceae</taxon>
        <taxon>Streptomyces</taxon>
    </lineage>
</organism>
<keyword evidence="3" id="KW-1185">Reference proteome</keyword>
<keyword evidence="1" id="KW-1133">Transmembrane helix</keyword>
<evidence type="ECO:0000313" key="2">
    <source>
        <dbReference type="EMBL" id="MER6904052.1"/>
    </source>
</evidence>
<proteinExistence type="predicted"/>
<sequence>MENSIPEDPAAARSALDSAASARAALADRVTAPWWYHAGLGLGVGIVFTSIDIGGSMVPSGVIAGGIVLPAALTLSVARSRGISVNRSVSAPGTRGLNGLYLVLLLVLGALGLSLKLAADVPGAMSVAGLVALVLTVYVTRRNDEALRRDLQRQA</sequence>
<evidence type="ECO:0000313" key="3">
    <source>
        <dbReference type="Proteomes" id="UP001490330"/>
    </source>
</evidence>
<protein>
    <recommendedName>
        <fullName evidence="4">Integral membrane protein</fullName>
    </recommendedName>
</protein>
<comment type="caution">
    <text evidence="2">The sequence shown here is derived from an EMBL/GenBank/DDBJ whole genome shotgun (WGS) entry which is preliminary data.</text>
</comment>
<feature type="transmembrane region" description="Helical" evidence="1">
    <location>
        <begin position="99"/>
        <end position="115"/>
    </location>
</feature>
<feature type="transmembrane region" description="Helical" evidence="1">
    <location>
        <begin position="121"/>
        <end position="139"/>
    </location>
</feature>
<feature type="transmembrane region" description="Helical" evidence="1">
    <location>
        <begin position="34"/>
        <end position="51"/>
    </location>
</feature>
<dbReference type="EMBL" id="JBEPCV010000006">
    <property type="protein sequence ID" value="MER6904052.1"/>
    <property type="molecule type" value="Genomic_DNA"/>
</dbReference>
<keyword evidence="1" id="KW-0472">Membrane</keyword>
<name>A0ABV1VC31_9ACTN</name>
<keyword evidence="1" id="KW-0812">Transmembrane</keyword>
<dbReference type="Proteomes" id="UP001490330">
    <property type="component" value="Unassembled WGS sequence"/>
</dbReference>
<evidence type="ECO:0008006" key="4">
    <source>
        <dbReference type="Google" id="ProtNLM"/>
    </source>
</evidence>
<accession>A0ABV1VC31</accession>
<dbReference type="RefSeq" id="WP_350717471.1">
    <property type="nucleotide sequence ID" value="NZ_JBEPCO010000007.1"/>
</dbReference>
<gene>
    <name evidence="2" type="ORF">ABT322_09765</name>
</gene>
<evidence type="ECO:0000256" key="1">
    <source>
        <dbReference type="SAM" id="Phobius"/>
    </source>
</evidence>